<evidence type="ECO:0000313" key="2">
    <source>
        <dbReference type="Proteomes" id="UP001054945"/>
    </source>
</evidence>
<gene>
    <name evidence="1" type="ORF">CEXT_176001</name>
</gene>
<organism evidence="1 2">
    <name type="scientific">Caerostris extrusa</name>
    <name type="common">Bark spider</name>
    <name type="synonym">Caerostris bankana</name>
    <dbReference type="NCBI Taxonomy" id="172846"/>
    <lineage>
        <taxon>Eukaryota</taxon>
        <taxon>Metazoa</taxon>
        <taxon>Ecdysozoa</taxon>
        <taxon>Arthropoda</taxon>
        <taxon>Chelicerata</taxon>
        <taxon>Arachnida</taxon>
        <taxon>Araneae</taxon>
        <taxon>Araneomorphae</taxon>
        <taxon>Entelegynae</taxon>
        <taxon>Araneoidea</taxon>
        <taxon>Araneidae</taxon>
        <taxon>Caerostris</taxon>
    </lineage>
</organism>
<accession>A0AAV4NPJ7</accession>
<name>A0AAV4NPJ7_CAEEX</name>
<evidence type="ECO:0000313" key="1">
    <source>
        <dbReference type="EMBL" id="GIX85685.1"/>
    </source>
</evidence>
<reference evidence="1 2" key="1">
    <citation type="submission" date="2021-06" db="EMBL/GenBank/DDBJ databases">
        <title>Caerostris extrusa draft genome.</title>
        <authorList>
            <person name="Kono N."/>
            <person name="Arakawa K."/>
        </authorList>
    </citation>
    <scope>NUCLEOTIDE SEQUENCE [LARGE SCALE GENOMIC DNA]</scope>
</reference>
<dbReference type="EMBL" id="BPLR01021086">
    <property type="protein sequence ID" value="GIX85685.1"/>
    <property type="molecule type" value="Genomic_DNA"/>
</dbReference>
<sequence length="102" mass="11208">MGKILNTGSTPCTEFIIHIPLPAKITRFCGQNFPKARTRPGGPLASLRHAGIMASVLSEPLSANESWTLFYAAIYCGFLLKKKKIGHDDAHLWFSKSCCSLQ</sequence>
<dbReference type="AlphaFoldDB" id="A0AAV4NPJ7"/>
<protein>
    <submittedName>
        <fullName evidence="1">Uncharacterized protein</fullName>
    </submittedName>
</protein>
<keyword evidence="2" id="KW-1185">Reference proteome</keyword>
<proteinExistence type="predicted"/>
<comment type="caution">
    <text evidence="1">The sequence shown here is derived from an EMBL/GenBank/DDBJ whole genome shotgun (WGS) entry which is preliminary data.</text>
</comment>
<dbReference type="Proteomes" id="UP001054945">
    <property type="component" value="Unassembled WGS sequence"/>
</dbReference>